<reference evidence="1 2" key="1">
    <citation type="submission" date="2017-02" db="EMBL/GenBank/DDBJ databases">
        <title>Complete genome sequences of Mycobacterium kansasii strains isolated from rhesus macaques.</title>
        <authorList>
            <person name="Panda A."/>
            <person name="Nagaraj S."/>
            <person name="Zhao X."/>
            <person name="Tettelin H."/>
            <person name="Detolla L.J."/>
        </authorList>
    </citation>
    <scope>NUCLEOTIDE SEQUENCE [LARGE SCALE GENOMIC DNA]</scope>
    <source>
        <strain evidence="1 2">11-3469</strain>
    </source>
</reference>
<dbReference type="EMBL" id="MVBN01000008">
    <property type="protein sequence ID" value="OOK67993.1"/>
    <property type="molecule type" value="Genomic_DNA"/>
</dbReference>
<name>A0A1V3WLX4_MYCKA</name>
<evidence type="ECO:0000313" key="2">
    <source>
        <dbReference type="Proteomes" id="UP000188532"/>
    </source>
</evidence>
<dbReference type="Proteomes" id="UP000188532">
    <property type="component" value="Unassembled WGS sequence"/>
</dbReference>
<proteinExistence type="predicted"/>
<sequence length="55" mass="6254">MVIEGPIARQYERLDEAGRRQAVLDALVDRFGTKAGRPVDYVEQNWSRERYSGAG</sequence>
<organism evidence="1 2">
    <name type="scientific">Mycobacterium kansasii</name>
    <dbReference type="NCBI Taxonomy" id="1768"/>
    <lineage>
        <taxon>Bacteria</taxon>
        <taxon>Bacillati</taxon>
        <taxon>Actinomycetota</taxon>
        <taxon>Actinomycetes</taxon>
        <taxon>Mycobacteriales</taxon>
        <taxon>Mycobacteriaceae</taxon>
        <taxon>Mycobacterium</taxon>
    </lineage>
</organism>
<dbReference type="Gene3D" id="3.90.660.10">
    <property type="match status" value="1"/>
</dbReference>
<comment type="caution">
    <text evidence="1">The sequence shown here is derived from an EMBL/GenBank/DDBJ whole genome shotgun (WGS) entry which is preliminary data.</text>
</comment>
<evidence type="ECO:0000313" key="1">
    <source>
        <dbReference type="EMBL" id="OOK67993.1"/>
    </source>
</evidence>
<dbReference type="AlphaFoldDB" id="A0A1V3WLX4"/>
<protein>
    <submittedName>
        <fullName evidence="1">Flavin containing amine oxidoreductase family protein</fullName>
    </submittedName>
</protein>
<gene>
    <name evidence="1" type="ORF">BZL29_6827</name>
</gene>
<accession>A0A1V3WLX4</accession>
<dbReference type="SUPFAM" id="SSF54373">
    <property type="entry name" value="FAD-linked reductases, C-terminal domain"/>
    <property type="match status" value="1"/>
</dbReference>